<evidence type="ECO:0008006" key="5">
    <source>
        <dbReference type="Google" id="ProtNLM"/>
    </source>
</evidence>
<gene>
    <name evidence="3" type="ordered locus">Hbal_3177</name>
</gene>
<evidence type="ECO:0000313" key="4">
    <source>
        <dbReference type="Proteomes" id="UP000002745"/>
    </source>
</evidence>
<dbReference type="AlphaFoldDB" id="C6XS03"/>
<dbReference type="EMBL" id="CP001679">
    <property type="protein sequence ID" value="ACT60844.1"/>
    <property type="molecule type" value="Genomic_DNA"/>
</dbReference>
<feature type="transmembrane region" description="Helical" evidence="2">
    <location>
        <begin position="85"/>
        <end position="108"/>
    </location>
</feature>
<dbReference type="PANTHER" id="PTHR34980">
    <property type="entry name" value="INNER MEMBRANE PROTEIN-RELATED-RELATED"/>
    <property type="match status" value="1"/>
</dbReference>
<dbReference type="Proteomes" id="UP000002745">
    <property type="component" value="Plasmid pHbal01"/>
</dbReference>
<dbReference type="HOGENOM" id="CLU_1364650_0_0_5"/>
<evidence type="ECO:0000256" key="2">
    <source>
        <dbReference type="SAM" id="Phobius"/>
    </source>
</evidence>
<dbReference type="OrthoDB" id="9812349at2"/>
<dbReference type="InterPro" id="IPR008523">
    <property type="entry name" value="DUF805"/>
</dbReference>
<dbReference type="PANTHER" id="PTHR34980:SF3">
    <property type="entry name" value="BLR8105 PROTEIN"/>
    <property type="match status" value="1"/>
</dbReference>
<feature type="transmembrane region" description="Helical" evidence="2">
    <location>
        <begin position="54"/>
        <end position="73"/>
    </location>
</feature>
<feature type="region of interest" description="Disordered" evidence="1">
    <location>
        <begin position="115"/>
        <end position="163"/>
    </location>
</feature>
<keyword evidence="4" id="KW-1185">Reference proteome</keyword>
<dbReference type="eggNOG" id="COG3152">
    <property type="taxonomic scope" value="Bacteria"/>
</dbReference>
<evidence type="ECO:0000313" key="3">
    <source>
        <dbReference type="EMBL" id="ACT60844.1"/>
    </source>
</evidence>
<sequence length="200" mass="22589">MINYLFGTKGRIDRTGWWVRMFFILPLLFVTLFTVILVLARIATDPGNDRLTTLSPLLMIMCVLFFVRAYIATSVRRHHDMGRSGWNMLWVLVPGIGAIIDILVSGFMPGQAGPNKYGPSPKQAFSPEKSVPSYEKTQTKTLKPDGNWTMPTTSVKTPAHMQAPAKVKRQVHDRYDRSNKVQTPLVTRHVGFFGRLLGKK</sequence>
<keyword evidence="2" id="KW-1133">Transmembrane helix</keyword>
<proteinExistence type="predicted"/>
<dbReference type="Pfam" id="PF05656">
    <property type="entry name" value="DUF805"/>
    <property type="match status" value="1"/>
</dbReference>
<dbReference type="KEGG" id="hba:Hbal_3177"/>
<feature type="transmembrane region" description="Helical" evidence="2">
    <location>
        <begin position="21"/>
        <end position="42"/>
    </location>
</feature>
<keyword evidence="3" id="KW-0614">Plasmid</keyword>
<name>C6XS03_HIRBI</name>
<accession>C6XS03</accession>
<reference evidence="4" key="1">
    <citation type="journal article" date="2011" name="J. Bacteriol.">
        <title>Genome sequences of eight morphologically diverse alphaproteobacteria.</title>
        <authorList>
            <consortium name="US DOE Joint Genome Institute"/>
            <person name="Brown P.J."/>
            <person name="Kysela D.T."/>
            <person name="Buechlein A."/>
            <person name="Hemmerich C."/>
            <person name="Brun Y.V."/>
        </authorList>
    </citation>
    <scope>NUCLEOTIDE SEQUENCE [LARGE SCALE GENOMIC DNA]</scope>
    <source>
        <strain evidence="4">ATCC 49814 / DSM 5838 / IFAM 1418</strain>
        <plasmid evidence="4">pHbal01</plasmid>
    </source>
</reference>
<geneLocation type="plasmid" evidence="3 4">
    <name>pHbal01</name>
</geneLocation>
<keyword evidence="2" id="KW-0812">Transmembrane</keyword>
<protein>
    <recommendedName>
        <fullName evidence="5">DUF805 domain-containing protein</fullName>
    </recommendedName>
</protein>
<organism evidence="3 4">
    <name type="scientific">Hirschia baltica (strain ATCC 49814 / DSM 5838 / IFAM 1418)</name>
    <dbReference type="NCBI Taxonomy" id="582402"/>
    <lineage>
        <taxon>Bacteria</taxon>
        <taxon>Pseudomonadati</taxon>
        <taxon>Pseudomonadota</taxon>
        <taxon>Alphaproteobacteria</taxon>
        <taxon>Hyphomonadales</taxon>
        <taxon>Hyphomonadaceae</taxon>
        <taxon>Hirschia</taxon>
    </lineage>
</organism>
<evidence type="ECO:0000256" key="1">
    <source>
        <dbReference type="SAM" id="MobiDB-lite"/>
    </source>
</evidence>
<dbReference type="GO" id="GO:0005886">
    <property type="term" value="C:plasma membrane"/>
    <property type="evidence" value="ECO:0007669"/>
    <property type="project" value="TreeGrafter"/>
</dbReference>
<keyword evidence="2" id="KW-0472">Membrane</keyword>
<dbReference type="RefSeq" id="WP_012778231.1">
    <property type="nucleotide sequence ID" value="NC_012983.1"/>
</dbReference>